<evidence type="ECO:0000313" key="2">
    <source>
        <dbReference type="EMBL" id="MBC5727085.1"/>
    </source>
</evidence>
<dbReference type="RefSeq" id="WP_186934499.1">
    <property type="nucleotide sequence ID" value="NZ_JACOPS010000001.1"/>
</dbReference>
<reference evidence="2 3" key="1">
    <citation type="submission" date="2020-08" db="EMBL/GenBank/DDBJ databases">
        <title>Genome public.</title>
        <authorList>
            <person name="Liu C."/>
            <person name="Sun Q."/>
        </authorList>
    </citation>
    <scope>NUCLEOTIDE SEQUENCE [LARGE SCALE GENOMIC DNA]</scope>
    <source>
        <strain evidence="2 3">NSJ-71</strain>
    </source>
</reference>
<dbReference type="Pfam" id="PF13280">
    <property type="entry name" value="WYL"/>
    <property type="match status" value="1"/>
</dbReference>
<feature type="domain" description="WYL" evidence="1">
    <location>
        <begin position="188"/>
        <end position="265"/>
    </location>
</feature>
<sequence>MKLTEQECIDFIKSTNGTKFEPSEINEIYAIMEKKFISEGSPLPTKGTLVRNLRRLIGENTEEIDKYIDKDIVKEDKNYEYGYKIISDSKIGFKRTKRGKKIIGYWYEKELGEIAETVDIPTFAKYLADSVTYSKILGPAIKREYYVALSKTFGQGAVNEARDFEEELFELNNSDIDGKIDEIDVMENVSKIQQAINKHKKIKFKLAFYDYINKKVKLNIGNQERCVSPFRIMMNNGRYYLMAFIGKNVKKFYYFRIDLMSEITVMDNEGSVKPVVEESNNPLKFIYSNPYFYSGKKETIVLGFKADQLTQIFDWFGATKDDDLNQNGLYEIQGEYKSENVKMLKIKFPNINVNAFSFWVMQYIECIEILEGAQLKKIVIERIETALKKLKKDKSE</sequence>
<dbReference type="InterPro" id="IPR026881">
    <property type="entry name" value="WYL_dom"/>
</dbReference>
<accession>A0ABR7HHY2</accession>
<name>A0ABR7HHY2_9FIRM</name>
<dbReference type="EMBL" id="JACOPS010000001">
    <property type="protein sequence ID" value="MBC5727085.1"/>
    <property type="molecule type" value="Genomic_DNA"/>
</dbReference>
<evidence type="ECO:0000259" key="1">
    <source>
        <dbReference type="Pfam" id="PF13280"/>
    </source>
</evidence>
<dbReference type="Proteomes" id="UP000636755">
    <property type="component" value="Unassembled WGS sequence"/>
</dbReference>
<evidence type="ECO:0000313" key="3">
    <source>
        <dbReference type="Proteomes" id="UP000636755"/>
    </source>
</evidence>
<proteinExistence type="predicted"/>
<keyword evidence="3" id="KW-1185">Reference proteome</keyword>
<comment type="caution">
    <text evidence="2">The sequence shown here is derived from an EMBL/GenBank/DDBJ whole genome shotgun (WGS) entry which is preliminary data.</text>
</comment>
<dbReference type="PROSITE" id="PS52050">
    <property type="entry name" value="WYL"/>
    <property type="match status" value="1"/>
</dbReference>
<organism evidence="2 3">
    <name type="scientific">Ruminococcus intestinalis</name>
    <dbReference type="NCBI Taxonomy" id="2763066"/>
    <lineage>
        <taxon>Bacteria</taxon>
        <taxon>Bacillati</taxon>
        <taxon>Bacillota</taxon>
        <taxon>Clostridia</taxon>
        <taxon>Eubacteriales</taxon>
        <taxon>Oscillospiraceae</taxon>
        <taxon>Ruminococcus</taxon>
    </lineage>
</organism>
<protein>
    <submittedName>
        <fullName evidence="2">WYL domain-containing protein</fullName>
    </submittedName>
</protein>
<gene>
    <name evidence="2" type="ORF">H8R91_00805</name>
</gene>